<dbReference type="GeneID" id="8779378"/>
<dbReference type="STRING" id="589924.Ferp_1849"/>
<organism evidence="2 3">
    <name type="scientific">Ferroglobus placidus (strain DSM 10642 / AEDII12DO)</name>
    <dbReference type="NCBI Taxonomy" id="589924"/>
    <lineage>
        <taxon>Archaea</taxon>
        <taxon>Methanobacteriati</taxon>
        <taxon>Methanobacteriota</taxon>
        <taxon>Archaeoglobi</taxon>
        <taxon>Archaeoglobales</taxon>
        <taxon>Archaeoglobaceae</taxon>
        <taxon>Ferroglobus</taxon>
    </lineage>
</organism>
<keyword evidence="1" id="KW-0175">Coiled coil</keyword>
<sequence>MAESNLDRLSAQIGFTACDIYMCLCSTLDEKKEEIKQLKLNEFESKKDTLISEIKKRTNTTDTEFIEEIVGAIVFDRIKRNKDPSKAFEEFKKNLPKFDAKEMERIITKSLGILIEDGLLAYAIWLESENKDPHKVITVSSLKILTDTNLISNKMSNLRDVMLEISSSIQKTLLARQLLERMLIYARYRAKALQKGSD</sequence>
<evidence type="ECO:0000313" key="3">
    <source>
        <dbReference type="Proteomes" id="UP000002613"/>
    </source>
</evidence>
<dbReference type="EMBL" id="CP001899">
    <property type="protein sequence ID" value="ADC65992.1"/>
    <property type="molecule type" value="Genomic_DNA"/>
</dbReference>
<evidence type="ECO:0000256" key="1">
    <source>
        <dbReference type="SAM" id="Coils"/>
    </source>
</evidence>
<reference evidence="2 3" key="2">
    <citation type="journal article" date="2011" name="Stand. Genomic Sci.">
        <title>Complete genome sequence of Ferroglobus placidus AEDII12DO.</title>
        <authorList>
            <person name="Anderson I."/>
            <person name="Risso C."/>
            <person name="Holmes D."/>
            <person name="Lucas S."/>
            <person name="Copeland A."/>
            <person name="Lapidus A."/>
            <person name="Cheng J.F."/>
            <person name="Bruce D."/>
            <person name="Goodwin L."/>
            <person name="Pitluck S."/>
            <person name="Saunders E."/>
            <person name="Brettin T."/>
            <person name="Detter J.C."/>
            <person name="Han C."/>
            <person name="Tapia R."/>
            <person name="Larimer F."/>
            <person name="Land M."/>
            <person name="Hauser L."/>
            <person name="Woyke T."/>
            <person name="Lovley D."/>
            <person name="Kyrpides N."/>
            <person name="Ivanova N."/>
        </authorList>
    </citation>
    <scope>NUCLEOTIDE SEQUENCE [LARGE SCALE GENOMIC DNA]</scope>
    <source>
        <strain evidence="3">DSM 10642 / AEDII12DO</strain>
    </source>
</reference>
<dbReference type="AlphaFoldDB" id="D3RZS9"/>
<reference evidence="3" key="1">
    <citation type="submission" date="2010-02" db="EMBL/GenBank/DDBJ databases">
        <title>Complete sequence of Ferroglobus placidus DSM 10642.</title>
        <authorList>
            <consortium name="US DOE Joint Genome Institute"/>
            <person name="Lucas S."/>
            <person name="Copeland A."/>
            <person name="Lapidus A."/>
            <person name="Cheng J.-F."/>
            <person name="Bruce D."/>
            <person name="Goodwin L."/>
            <person name="Pitluck S."/>
            <person name="Saunders E."/>
            <person name="Brettin T."/>
            <person name="Detter J.C."/>
            <person name="Han C."/>
            <person name="Tapia R."/>
            <person name="Larimer F."/>
            <person name="Land M."/>
            <person name="Hauser L."/>
            <person name="Kyrpides N."/>
            <person name="Ivanova N."/>
            <person name="Holmes D."/>
            <person name="Lovley D."/>
            <person name="Kyrpides N."/>
            <person name="Anderson I.J."/>
            <person name="Woyke T."/>
        </authorList>
    </citation>
    <scope>NUCLEOTIDE SEQUENCE [LARGE SCALE GENOMIC DNA]</scope>
    <source>
        <strain evidence="3">DSM 10642 / AEDII12DO</strain>
    </source>
</reference>
<proteinExistence type="predicted"/>
<feature type="coiled-coil region" evidence="1">
    <location>
        <begin position="21"/>
        <end position="48"/>
    </location>
</feature>
<dbReference type="PaxDb" id="589924-Ferp_1849"/>
<keyword evidence="3" id="KW-1185">Reference proteome</keyword>
<gene>
    <name evidence="2" type="ordered locus">Ferp_1849</name>
</gene>
<name>D3RZS9_FERPA</name>
<protein>
    <recommendedName>
        <fullName evidence="4">CRISPR type III-B/RAMP module-associated protein Cmr5</fullName>
    </recommendedName>
</protein>
<dbReference type="KEGG" id="fpl:Ferp_1849"/>
<accession>D3RZS9</accession>
<dbReference type="HOGENOM" id="CLU_1375483_0_0_2"/>
<evidence type="ECO:0008006" key="4">
    <source>
        <dbReference type="Google" id="ProtNLM"/>
    </source>
</evidence>
<dbReference type="Proteomes" id="UP000002613">
    <property type="component" value="Chromosome"/>
</dbReference>
<dbReference type="RefSeq" id="WP_012966331.1">
    <property type="nucleotide sequence ID" value="NC_013849.1"/>
</dbReference>
<evidence type="ECO:0000313" key="2">
    <source>
        <dbReference type="EMBL" id="ADC65992.1"/>
    </source>
</evidence>
<dbReference type="eggNOG" id="arCOG04825">
    <property type="taxonomic scope" value="Archaea"/>
</dbReference>